<evidence type="ECO:0000313" key="2">
    <source>
        <dbReference type="Proteomes" id="UP000054717"/>
    </source>
</evidence>
<reference evidence="1" key="1">
    <citation type="submission" date="2016-01" db="EMBL/GenBank/DDBJ databases">
        <authorList>
            <person name="Peeters Charlotte."/>
        </authorList>
    </citation>
    <scope>NUCLEOTIDE SEQUENCE</scope>
    <source>
        <strain evidence="1">LMG 22936</strain>
    </source>
</reference>
<protein>
    <recommendedName>
        <fullName evidence="3">DUF1840 domain-containing protein</fullName>
    </recommendedName>
</protein>
<evidence type="ECO:0008006" key="3">
    <source>
        <dbReference type="Google" id="ProtNLM"/>
    </source>
</evidence>
<proteinExistence type="predicted"/>
<comment type="caution">
    <text evidence="1">The sequence shown here is derived from an EMBL/GenBank/DDBJ whole genome shotgun (WGS) entry which is preliminary data.</text>
</comment>
<dbReference type="InterPro" id="IPR014991">
    <property type="entry name" value="DUF1840"/>
</dbReference>
<dbReference type="STRING" id="326475.AWB66_05658"/>
<organism evidence="1 2">
    <name type="scientific">Caballeronia telluris</name>
    <dbReference type="NCBI Taxonomy" id="326475"/>
    <lineage>
        <taxon>Bacteria</taxon>
        <taxon>Pseudomonadati</taxon>
        <taxon>Pseudomonadota</taxon>
        <taxon>Betaproteobacteria</taxon>
        <taxon>Burkholderiales</taxon>
        <taxon>Burkholderiaceae</taxon>
        <taxon>Caballeronia</taxon>
    </lineage>
</organism>
<dbReference type="AlphaFoldDB" id="A0A158K8X7"/>
<dbReference type="RefSeq" id="WP_087633380.1">
    <property type="nucleotide sequence ID" value="NZ_FCNZ02000035.1"/>
</dbReference>
<dbReference type="Pfam" id="PF08895">
    <property type="entry name" value="DUF1840"/>
    <property type="match status" value="1"/>
</dbReference>
<name>A0A158K8X7_9BURK</name>
<sequence length="106" mass="11781">MLITFQSKAAPDVTMLKDLAGYLLGLVGKRLDVRGVITREQLPGAIERLEAAIVDDKNTEEGSAPLHHTTHANAYEHRAGLSQRAYPFLDMLRQAREQEADVIWGL</sequence>
<gene>
    <name evidence="1" type="ORF">AWB66_05658</name>
</gene>
<dbReference type="Proteomes" id="UP000054717">
    <property type="component" value="Unassembled WGS sequence"/>
</dbReference>
<evidence type="ECO:0000313" key="1">
    <source>
        <dbReference type="EMBL" id="SAL77572.1"/>
    </source>
</evidence>
<keyword evidence="2" id="KW-1185">Reference proteome</keyword>
<accession>A0A158K8X7</accession>
<dbReference type="EMBL" id="FCNZ02000035">
    <property type="protein sequence ID" value="SAL77572.1"/>
    <property type="molecule type" value="Genomic_DNA"/>
</dbReference>